<evidence type="ECO:0000313" key="1">
    <source>
        <dbReference type="EMBL" id="KAF5862030.1"/>
    </source>
</evidence>
<keyword evidence="2" id="KW-1185">Reference proteome</keyword>
<dbReference type="AlphaFoldDB" id="A0A5N6FNV6"/>
<proteinExistence type="predicted"/>
<protein>
    <submittedName>
        <fullName evidence="1">Uncharacterized protein</fullName>
    </submittedName>
</protein>
<gene>
    <name evidence="1" type="ORF">ETB97_012176</name>
</gene>
<comment type="caution">
    <text evidence="1">The sequence shown here is derived from an EMBL/GenBank/DDBJ whole genome shotgun (WGS) entry which is preliminary data.</text>
</comment>
<dbReference type="OMA" id="FATARNC"/>
<sequence length="97" mass="10098">MVKTALLPLTLLAALVPFAAARNCKTGLNYCGWNLLNIGNYGAQVNGALGAAGQPTDDGHIRESLFHCNGGDNGDISFITYCGGGCRDGGNDRSDYC</sequence>
<organism evidence="1 2">
    <name type="scientific">Petromyces alliaceus</name>
    <name type="common">Aspergillus alliaceus</name>
    <dbReference type="NCBI Taxonomy" id="209559"/>
    <lineage>
        <taxon>Eukaryota</taxon>
        <taxon>Fungi</taxon>
        <taxon>Dikarya</taxon>
        <taxon>Ascomycota</taxon>
        <taxon>Pezizomycotina</taxon>
        <taxon>Eurotiomycetes</taxon>
        <taxon>Eurotiomycetidae</taxon>
        <taxon>Eurotiales</taxon>
        <taxon>Aspergillaceae</taxon>
        <taxon>Aspergillus</taxon>
        <taxon>Aspergillus subgen. Circumdati</taxon>
    </lineage>
</organism>
<reference evidence="1 2" key="1">
    <citation type="submission" date="2019-04" db="EMBL/GenBank/DDBJ databases">
        <title>Aspergillus burnettii sp. nov., novel species from soil in southeast Queensland.</title>
        <authorList>
            <person name="Gilchrist C.L.M."/>
            <person name="Pitt J.I."/>
            <person name="Lange L."/>
            <person name="Lacey H.J."/>
            <person name="Vuong D."/>
            <person name="Midgley D.J."/>
            <person name="Greenfield P."/>
            <person name="Bradbury M."/>
            <person name="Lacey E."/>
            <person name="Busk P.K."/>
            <person name="Pilgaard B."/>
            <person name="Chooi Y.H."/>
            <person name="Piggott A.M."/>
        </authorList>
    </citation>
    <scope>NUCLEOTIDE SEQUENCE [LARGE SCALE GENOMIC DNA]</scope>
    <source>
        <strain evidence="1 2">FRR 5400</strain>
    </source>
</reference>
<name>A0A5N6FNV6_PETAA</name>
<evidence type="ECO:0000313" key="2">
    <source>
        <dbReference type="Proteomes" id="UP000541154"/>
    </source>
</evidence>
<dbReference type="EMBL" id="SPNV01000083">
    <property type="protein sequence ID" value="KAF5862030.1"/>
    <property type="molecule type" value="Genomic_DNA"/>
</dbReference>
<dbReference type="Proteomes" id="UP000541154">
    <property type="component" value="Unassembled WGS sequence"/>
</dbReference>
<accession>A0A5N6FNV6</accession>
<accession>A0A8H6A7L4</accession>